<dbReference type="Pfam" id="PF09519">
    <property type="entry name" value="RE_HindVP"/>
    <property type="match status" value="1"/>
</dbReference>
<dbReference type="AlphaFoldDB" id="A0A2W4QUG1"/>
<proteinExistence type="predicted"/>
<comment type="caution">
    <text evidence="1">The sequence shown here is derived from an EMBL/GenBank/DDBJ whole genome shotgun (WGS) entry which is preliminary data.</text>
</comment>
<dbReference type="GO" id="GO:0009307">
    <property type="term" value="P:DNA restriction-modification system"/>
    <property type="evidence" value="ECO:0007669"/>
    <property type="project" value="InterPro"/>
</dbReference>
<evidence type="ECO:0000313" key="2">
    <source>
        <dbReference type="Proteomes" id="UP000249396"/>
    </source>
</evidence>
<evidence type="ECO:0008006" key="3">
    <source>
        <dbReference type="Google" id="ProtNLM"/>
    </source>
</evidence>
<organism evidence="1 2">
    <name type="scientific">Candidatus Methylumidiphilus alinenensis</name>
    <dbReference type="NCBI Taxonomy" id="2202197"/>
    <lineage>
        <taxon>Bacteria</taxon>
        <taxon>Pseudomonadati</taxon>
        <taxon>Pseudomonadota</taxon>
        <taxon>Gammaproteobacteria</taxon>
        <taxon>Methylococcales</taxon>
        <taxon>Candidatus Methylumidiphilus</taxon>
    </lineage>
</organism>
<reference evidence="1 2" key="1">
    <citation type="journal article" date="2018" name="Aquat. Microb. Ecol.">
        <title>Gammaproteobacterial methanotrophs dominate.</title>
        <authorList>
            <person name="Rissanen A.J."/>
            <person name="Saarenheimo J."/>
            <person name="Tiirola M."/>
            <person name="Peura S."/>
            <person name="Aalto S.L."/>
            <person name="Karvinen A."/>
            <person name="Nykanen H."/>
        </authorList>
    </citation>
    <scope>NUCLEOTIDE SEQUENCE [LARGE SCALE GENOMIC DNA]</scope>
    <source>
        <strain evidence="1">AMbin10</strain>
    </source>
</reference>
<evidence type="ECO:0000313" key="1">
    <source>
        <dbReference type="EMBL" id="PZN75671.1"/>
    </source>
</evidence>
<dbReference type="Proteomes" id="UP000249396">
    <property type="component" value="Unassembled WGS sequence"/>
</dbReference>
<dbReference type="GO" id="GO:0003677">
    <property type="term" value="F:DNA binding"/>
    <property type="evidence" value="ECO:0007669"/>
    <property type="project" value="InterPro"/>
</dbReference>
<dbReference type="EMBL" id="QJPH01000380">
    <property type="protein sequence ID" value="PZN75671.1"/>
    <property type="molecule type" value="Genomic_DNA"/>
</dbReference>
<accession>A0A2W4QUG1</accession>
<gene>
    <name evidence="1" type="ORF">DM484_18265</name>
</gene>
<protein>
    <recommendedName>
        <fullName evidence="3">HindVP family restriction endonuclease</fullName>
    </recommendedName>
</protein>
<sequence length="358" mass="41142">MGNIIKPSLFGIEHSNRDFFDPYYWGKNQFNSSFPVALACYMRSRSIPLVYVTYRDELGTTISELDVSDVFGTNRPNSELYFAFESRFDPFANYVHDELPAIDLVICEKKREHKTRPLEIKLTTLPDNTTESLDEDKYGSELVIRSATTRYMALSMVRSLQKNLSQVREIFEPTLAKVRNWDSKPEMLQLAPRVLDALQNFLNEFKQLQTPFLMQPIWKTVGKTPVLVDNCLDIFVWSDYALTHLFLDSAKNALNHQGISRQLRAALRLSRFIYQSSLNAKVYQAPIFDGMLSDCENGNVISFPMTKLVKYMSCKRLICPAINKNEIKKIVLGGGHKLLTTKLDFYDVMFSSNLFESA</sequence>
<dbReference type="InterPro" id="IPR019044">
    <property type="entry name" value="Restrct_endonuc_II_HindVP"/>
</dbReference>
<dbReference type="GO" id="GO:0009036">
    <property type="term" value="F:type II site-specific deoxyribonuclease activity"/>
    <property type="evidence" value="ECO:0007669"/>
    <property type="project" value="InterPro"/>
</dbReference>
<name>A0A2W4QUG1_9GAMM</name>